<dbReference type="PANTHER" id="PTHR35218:SF9">
    <property type="entry name" value="ENDONUCLEASE_EXONUCLEASE_PHOSPHATASE DOMAIN-CONTAINING PROTEIN"/>
    <property type="match status" value="1"/>
</dbReference>
<sequence length="166" mass="18928">MIKVFVWNRRGVGSNRFLRVYKEYRRKYRPSIVILVEPKISGTRAEDVIKELGFDQNLVLDAVGFAGGIWVVWDSSLVTITEVDRASQFLHVRVRYGQVQWLLTAIYASPALVQRRDLWNSIRDLAEGITEPWMLAGDFNSILQPADKLGGAPFDAARARDFRIAC</sequence>
<accession>A0AAV2DYN0</accession>
<reference evidence="1 2" key="1">
    <citation type="submission" date="2024-04" db="EMBL/GenBank/DDBJ databases">
        <authorList>
            <person name="Fracassetti M."/>
        </authorList>
    </citation>
    <scope>NUCLEOTIDE SEQUENCE [LARGE SCALE GENOMIC DNA]</scope>
</reference>
<dbReference type="Proteomes" id="UP001497516">
    <property type="component" value="Chromosome 3"/>
</dbReference>
<dbReference type="SUPFAM" id="SSF56219">
    <property type="entry name" value="DNase I-like"/>
    <property type="match status" value="1"/>
</dbReference>
<proteinExistence type="predicted"/>
<protein>
    <recommendedName>
        <fullName evidence="3">Endonuclease/exonuclease/phosphatase domain-containing protein</fullName>
    </recommendedName>
</protein>
<dbReference type="Gene3D" id="3.60.10.10">
    <property type="entry name" value="Endonuclease/exonuclease/phosphatase"/>
    <property type="match status" value="1"/>
</dbReference>
<evidence type="ECO:0008006" key="3">
    <source>
        <dbReference type="Google" id="ProtNLM"/>
    </source>
</evidence>
<organism evidence="1 2">
    <name type="scientific">Linum trigynum</name>
    <dbReference type="NCBI Taxonomy" id="586398"/>
    <lineage>
        <taxon>Eukaryota</taxon>
        <taxon>Viridiplantae</taxon>
        <taxon>Streptophyta</taxon>
        <taxon>Embryophyta</taxon>
        <taxon>Tracheophyta</taxon>
        <taxon>Spermatophyta</taxon>
        <taxon>Magnoliopsida</taxon>
        <taxon>eudicotyledons</taxon>
        <taxon>Gunneridae</taxon>
        <taxon>Pentapetalae</taxon>
        <taxon>rosids</taxon>
        <taxon>fabids</taxon>
        <taxon>Malpighiales</taxon>
        <taxon>Linaceae</taxon>
        <taxon>Linum</taxon>
    </lineage>
</organism>
<keyword evidence="2" id="KW-1185">Reference proteome</keyword>
<dbReference type="EMBL" id="OZ034816">
    <property type="protein sequence ID" value="CAL1378455.1"/>
    <property type="molecule type" value="Genomic_DNA"/>
</dbReference>
<dbReference type="InterPro" id="IPR036691">
    <property type="entry name" value="Endo/exonu/phosph_ase_sf"/>
</dbReference>
<evidence type="ECO:0000313" key="2">
    <source>
        <dbReference type="Proteomes" id="UP001497516"/>
    </source>
</evidence>
<dbReference type="PANTHER" id="PTHR35218">
    <property type="entry name" value="RNASE H DOMAIN-CONTAINING PROTEIN"/>
    <property type="match status" value="1"/>
</dbReference>
<evidence type="ECO:0000313" key="1">
    <source>
        <dbReference type="EMBL" id="CAL1378455.1"/>
    </source>
</evidence>
<dbReference type="AlphaFoldDB" id="A0AAV2DYN0"/>
<name>A0AAV2DYN0_9ROSI</name>
<gene>
    <name evidence="1" type="ORF">LTRI10_LOCUS20032</name>
</gene>